<sequence length="113" mass="12305">MKKIEAIVSEEKLDAVFYALTELDIGGFTYFSVKGRGKRPREMVSSGRGGRVEATHNVNAFIYVVVKDAMVDKVIDTITSHASTGQAGEGKIFIYNVDDSVDVGTKKRGESSL</sequence>
<dbReference type="InterPro" id="IPR011322">
    <property type="entry name" value="N-reg_PII-like_a/b"/>
</dbReference>
<organism evidence="1 2">
    <name type="scientific">Nitrosotalea sinensis</name>
    <dbReference type="NCBI Taxonomy" id="1499975"/>
    <lineage>
        <taxon>Archaea</taxon>
        <taxon>Nitrososphaerota</taxon>
        <taxon>Nitrososphaeria</taxon>
        <taxon>Nitrosotaleales</taxon>
        <taxon>Nitrosotaleaceae</taxon>
        <taxon>Nitrosotalea</taxon>
    </lineage>
</organism>
<dbReference type="GO" id="GO:0030234">
    <property type="term" value="F:enzyme regulator activity"/>
    <property type="evidence" value="ECO:0007669"/>
    <property type="project" value="InterPro"/>
</dbReference>
<dbReference type="GO" id="GO:0005829">
    <property type="term" value="C:cytosol"/>
    <property type="evidence" value="ECO:0007669"/>
    <property type="project" value="TreeGrafter"/>
</dbReference>
<keyword evidence="2" id="KW-1185">Reference proteome</keyword>
<protein>
    <submittedName>
        <fullName evidence="1">Nitrogen regulatory protein P-II</fullName>
    </submittedName>
</protein>
<dbReference type="RefSeq" id="WP_101009413.1">
    <property type="nucleotide sequence ID" value="NZ_FRFC01000003.1"/>
</dbReference>
<dbReference type="PRINTS" id="PR00340">
    <property type="entry name" value="PIIGLNB"/>
</dbReference>
<name>A0A2H1EFR6_9ARCH</name>
<dbReference type="Proteomes" id="UP000232412">
    <property type="component" value="Unassembled WGS sequence"/>
</dbReference>
<evidence type="ECO:0000313" key="2">
    <source>
        <dbReference type="Proteomes" id="UP000232412"/>
    </source>
</evidence>
<dbReference type="InterPro" id="IPR015867">
    <property type="entry name" value="N-reg_PII/ATP_PRibTrfase_C"/>
</dbReference>
<dbReference type="Gene3D" id="3.30.70.120">
    <property type="match status" value="1"/>
</dbReference>
<dbReference type="AlphaFoldDB" id="A0A2H1EFR6"/>
<dbReference type="PANTHER" id="PTHR30115:SF11">
    <property type="entry name" value="NITROGEN REGULATORY PROTEIN P-II HOMOLOG"/>
    <property type="match status" value="1"/>
</dbReference>
<dbReference type="GO" id="GO:0006808">
    <property type="term" value="P:regulation of nitrogen utilization"/>
    <property type="evidence" value="ECO:0007669"/>
    <property type="project" value="InterPro"/>
</dbReference>
<dbReference type="PANTHER" id="PTHR30115">
    <property type="entry name" value="NITROGEN REGULATORY PROTEIN P-II"/>
    <property type="match status" value="1"/>
</dbReference>
<dbReference type="SUPFAM" id="SSF54913">
    <property type="entry name" value="GlnB-like"/>
    <property type="match status" value="1"/>
</dbReference>
<dbReference type="PROSITE" id="PS51343">
    <property type="entry name" value="PII_GLNB_DOM"/>
    <property type="match status" value="1"/>
</dbReference>
<gene>
    <name evidence="1" type="primary">glnB</name>
    <name evidence="1" type="ORF">NSIN_20391</name>
</gene>
<reference evidence="2" key="1">
    <citation type="submission" date="2016-12" db="EMBL/GenBank/DDBJ databases">
        <authorList>
            <person name="Herbold C."/>
        </authorList>
    </citation>
    <scope>NUCLEOTIDE SEQUENCE [LARGE SCALE GENOMIC DNA]</scope>
</reference>
<accession>A0A2H1EFR6</accession>
<dbReference type="Pfam" id="PF00543">
    <property type="entry name" value="P-II"/>
    <property type="match status" value="1"/>
</dbReference>
<dbReference type="EMBL" id="FRFC01000003">
    <property type="protein sequence ID" value="SHO44629.1"/>
    <property type="molecule type" value="Genomic_DNA"/>
</dbReference>
<evidence type="ECO:0000313" key="1">
    <source>
        <dbReference type="EMBL" id="SHO44629.1"/>
    </source>
</evidence>
<dbReference type="GO" id="GO:0005524">
    <property type="term" value="F:ATP binding"/>
    <property type="evidence" value="ECO:0007669"/>
    <property type="project" value="TreeGrafter"/>
</dbReference>
<proteinExistence type="predicted"/>
<dbReference type="SMART" id="SM00938">
    <property type="entry name" value="P-II"/>
    <property type="match status" value="1"/>
</dbReference>
<dbReference type="OrthoDB" id="10960at2157"/>
<dbReference type="InterPro" id="IPR002187">
    <property type="entry name" value="N-reg_PII"/>
</dbReference>